<evidence type="ECO:0000313" key="2">
    <source>
        <dbReference type="EMBL" id="GAA0508701.1"/>
    </source>
</evidence>
<keyword evidence="1" id="KW-1133">Transmembrane helix</keyword>
<organism evidence="2 3">
    <name type="scientific">Deinococcus depolymerans</name>
    <dbReference type="NCBI Taxonomy" id="392408"/>
    <lineage>
        <taxon>Bacteria</taxon>
        <taxon>Thermotogati</taxon>
        <taxon>Deinococcota</taxon>
        <taxon>Deinococci</taxon>
        <taxon>Deinococcales</taxon>
        <taxon>Deinococcaceae</taxon>
        <taxon>Deinococcus</taxon>
    </lineage>
</organism>
<dbReference type="RefSeq" id="WP_343757500.1">
    <property type="nucleotide sequence ID" value="NZ_BAAADB010000012.1"/>
</dbReference>
<evidence type="ECO:0008006" key="4">
    <source>
        <dbReference type="Google" id="ProtNLM"/>
    </source>
</evidence>
<reference evidence="3" key="1">
    <citation type="journal article" date="2019" name="Int. J. Syst. Evol. Microbiol.">
        <title>The Global Catalogue of Microorganisms (GCM) 10K type strain sequencing project: providing services to taxonomists for standard genome sequencing and annotation.</title>
        <authorList>
            <consortium name="The Broad Institute Genomics Platform"/>
            <consortium name="The Broad Institute Genome Sequencing Center for Infectious Disease"/>
            <person name="Wu L."/>
            <person name="Ma J."/>
        </authorList>
    </citation>
    <scope>NUCLEOTIDE SEQUENCE [LARGE SCALE GENOMIC DNA]</scope>
    <source>
        <strain evidence="3">JCM 14368</strain>
    </source>
</reference>
<evidence type="ECO:0000313" key="3">
    <source>
        <dbReference type="Proteomes" id="UP001500191"/>
    </source>
</evidence>
<proteinExistence type="predicted"/>
<dbReference type="EMBL" id="BAAADB010000012">
    <property type="protein sequence ID" value="GAA0508701.1"/>
    <property type="molecule type" value="Genomic_DNA"/>
</dbReference>
<keyword evidence="1" id="KW-0812">Transmembrane</keyword>
<evidence type="ECO:0000256" key="1">
    <source>
        <dbReference type="SAM" id="Phobius"/>
    </source>
</evidence>
<dbReference type="Proteomes" id="UP001500191">
    <property type="component" value="Unassembled WGS sequence"/>
</dbReference>
<comment type="caution">
    <text evidence="2">The sequence shown here is derived from an EMBL/GenBank/DDBJ whole genome shotgun (WGS) entry which is preliminary data.</text>
</comment>
<gene>
    <name evidence="2" type="ORF">GCM10008937_15680</name>
</gene>
<name>A0ABP3LYN1_9DEIO</name>
<accession>A0ABP3LYN1</accession>
<keyword evidence="1" id="KW-0472">Membrane</keyword>
<sequence>MRRLHADVQDVFHKAATEALCRRRAVPVVLVLLALPGLLLGVTS</sequence>
<protein>
    <recommendedName>
        <fullName evidence="4">ABC transporter permease</fullName>
    </recommendedName>
</protein>
<keyword evidence="3" id="KW-1185">Reference proteome</keyword>
<feature type="transmembrane region" description="Helical" evidence="1">
    <location>
        <begin position="25"/>
        <end position="43"/>
    </location>
</feature>